<sequence>MKVSNQIPQRKIVQPILLGLVAASAIAIISEVNSVSSQSAIAQEAIALNTPKPIPPDATSHRSRWGFTFGYSLNSFVVEEKISNSKNKVNSLLGTIDIWTKKHAQQIRAGAYAGGAEYPANIQISVYSNKSKLPLQNWIKKNNRFVDIREVQPAKIAGQNGIKFKSSGLYDNEHIVFFSPKNSRIIVVSLSKFGSGSDDSAYQTAYNLIVDSFRFTN</sequence>
<evidence type="ECO:0000313" key="1">
    <source>
        <dbReference type="EMBL" id="MBD2198036.1"/>
    </source>
</evidence>
<protein>
    <submittedName>
        <fullName evidence="1">Uncharacterized protein</fullName>
    </submittedName>
</protein>
<reference evidence="1 2" key="1">
    <citation type="journal article" date="2020" name="ISME J.">
        <title>Comparative genomics reveals insights into cyanobacterial evolution and habitat adaptation.</title>
        <authorList>
            <person name="Chen M.Y."/>
            <person name="Teng W.K."/>
            <person name="Zhao L."/>
            <person name="Hu C.X."/>
            <person name="Zhou Y.K."/>
            <person name="Han B.P."/>
            <person name="Song L.R."/>
            <person name="Shu W.S."/>
        </authorList>
    </citation>
    <scope>NUCLEOTIDE SEQUENCE [LARGE SCALE GENOMIC DNA]</scope>
    <source>
        <strain evidence="1 2">FACHB-288</strain>
    </source>
</reference>
<evidence type="ECO:0000313" key="2">
    <source>
        <dbReference type="Proteomes" id="UP000658514"/>
    </source>
</evidence>
<dbReference type="Proteomes" id="UP000658514">
    <property type="component" value="Unassembled WGS sequence"/>
</dbReference>
<gene>
    <name evidence="1" type="ORF">H6G24_21400</name>
</gene>
<dbReference type="EMBL" id="JACJQH010000035">
    <property type="protein sequence ID" value="MBD2198036.1"/>
    <property type="molecule type" value="Genomic_DNA"/>
</dbReference>
<accession>A0ABR8ADD8</accession>
<comment type="caution">
    <text evidence="1">The sequence shown here is derived from an EMBL/GenBank/DDBJ whole genome shotgun (WGS) entry which is preliminary data.</text>
</comment>
<keyword evidence="2" id="KW-1185">Reference proteome</keyword>
<organism evidence="1 2">
    <name type="scientific">Calothrix parietina FACHB-288</name>
    <dbReference type="NCBI Taxonomy" id="2692896"/>
    <lineage>
        <taxon>Bacteria</taxon>
        <taxon>Bacillati</taxon>
        <taxon>Cyanobacteriota</taxon>
        <taxon>Cyanophyceae</taxon>
        <taxon>Nostocales</taxon>
        <taxon>Calotrichaceae</taxon>
        <taxon>Calothrix</taxon>
    </lineage>
</organism>
<proteinExistence type="predicted"/>
<dbReference type="RefSeq" id="WP_190545255.1">
    <property type="nucleotide sequence ID" value="NZ_CAWPNO010000068.1"/>
</dbReference>
<name>A0ABR8ADD8_9CYAN</name>